<dbReference type="InterPro" id="IPR051455">
    <property type="entry name" value="Bact_solute-bind_prot3"/>
</dbReference>
<evidence type="ECO:0000256" key="2">
    <source>
        <dbReference type="ARBA" id="ARBA00022448"/>
    </source>
</evidence>
<evidence type="ECO:0000313" key="6">
    <source>
        <dbReference type="EMBL" id="GAA1103251.1"/>
    </source>
</evidence>
<dbReference type="Pfam" id="PF00497">
    <property type="entry name" value="SBP_bac_3"/>
    <property type="match status" value="1"/>
</dbReference>
<keyword evidence="7" id="KW-1185">Reference proteome</keyword>
<evidence type="ECO:0000256" key="1">
    <source>
        <dbReference type="ARBA" id="ARBA00010333"/>
    </source>
</evidence>
<gene>
    <name evidence="6" type="ORF">GCM10009663_52150</name>
</gene>
<sequence>MTSSPAGTTHHGAGIRIGFQRNTPPFSYAPPAESPAAGRADGEFRPIGYSVDLARLVLARIHGGDHLVPPVEAVEVTSTTREGLLSAGRIDIECGSTTITEARSQRYAFSRPVFRTSHRIALKGRPGVPLAPGLRVVGIEGSTSQAALEGHPDLGFAYTFVGVPSIGAARDAFLHDDRIGALVADEVILRSLLRGGAAAAGVHLLDVRLGGEDYGFLLRKDEPEFLRAVDTALEEVFASDAYPELVRSWFCAELPGLGFGLEMDPEDDSFVSAGSRRNADQVPVTSG</sequence>
<protein>
    <submittedName>
        <fullName evidence="6">Amino acid ABC transporter substrate-binding protein</fullName>
    </submittedName>
</protein>
<keyword evidence="3" id="KW-0732">Signal</keyword>
<dbReference type="Proteomes" id="UP001499987">
    <property type="component" value="Unassembled WGS sequence"/>
</dbReference>
<dbReference type="EMBL" id="BAAALD010000059">
    <property type="protein sequence ID" value="GAA1103251.1"/>
    <property type="molecule type" value="Genomic_DNA"/>
</dbReference>
<evidence type="ECO:0000256" key="3">
    <source>
        <dbReference type="ARBA" id="ARBA00022729"/>
    </source>
</evidence>
<organism evidence="6 7">
    <name type="scientific">Kitasatospora arboriphila</name>
    <dbReference type="NCBI Taxonomy" id="258052"/>
    <lineage>
        <taxon>Bacteria</taxon>
        <taxon>Bacillati</taxon>
        <taxon>Actinomycetota</taxon>
        <taxon>Actinomycetes</taxon>
        <taxon>Kitasatosporales</taxon>
        <taxon>Streptomycetaceae</taxon>
        <taxon>Kitasatospora</taxon>
    </lineage>
</organism>
<keyword evidence="2" id="KW-0813">Transport</keyword>
<reference evidence="7" key="1">
    <citation type="journal article" date="2019" name="Int. J. Syst. Evol. Microbiol.">
        <title>The Global Catalogue of Microorganisms (GCM) 10K type strain sequencing project: providing services to taxonomists for standard genome sequencing and annotation.</title>
        <authorList>
            <consortium name="The Broad Institute Genomics Platform"/>
            <consortium name="The Broad Institute Genome Sequencing Center for Infectious Disease"/>
            <person name="Wu L."/>
            <person name="Ma J."/>
        </authorList>
    </citation>
    <scope>NUCLEOTIDE SEQUENCE [LARGE SCALE GENOMIC DNA]</scope>
    <source>
        <strain evidence="7">JCM 13002</strain>
    </source>
</reference>
<feature type="domain" description="Solute-binding protein family 3/N-terminal" evidence="5">
    <location>
        <begin position="14"/>
        <end position="253"/>
    </location>
</feature>
<comment type="caution">
    <text evidence="6">The sequence shown here is derived from an EMBL/GenBank/DDBJ whole genome shotgun (WGS) entry which is preliminary data.</text>
</comment>
<dbReference type="Gene3D" id="3.40.190.10">
    <property type="entry name" value="Periplasmic binding protein-like II"/>
    <property type="match status" value="2"/>
</dbReference>
<evidence type="ECO:0000313" key="7">
    <source>
        <dbReference type="Proteomes" id="UP001499987"/>
    </source>
</evidence>
<feature type="region of interest" description="Disordered" evidence="4">
    <location>
        <begin position="1"/>
        <end position="41"/>
    </location>
</feature>
<comment type="similarity">
    <text evidence="1">Belongs to the bacterial solute-binding protein 3 family.</text>
</comment>
<evidence type="ECO:0000259" key="5">
    <source>
        <dbReference type="SMART" id="SM00062"/>
    </source>
</evidence>
<name>A0ABP4EFZ4_9ACTN</name>
<dbReference type="RefSeq" id="WP_344626118.1">
    <property type="nucleotide sequence ID" value="NZ_BAAALD010000059.1"/>
</dbReference>
<accession>A0ABP4EFZ4</accession>
<dbReference type="PANTHER" id="PTHR30085:SF2">
    <property type="entry name" value="GLUTAMATE_ASPARTATE IMPORT SOLUTE-BINDING PROTEIN"/>
    <property type="match status" value="1"/>
</dbReference>
<dbReference type="SMART" id="SM00062">
    <property type="entry name" value="PBPb"/>
    <property type="match status" value="1"/>
</dbReference>
<dbReference type="InterPro" id="IPR001638">
    <property type="entry name" value="Solute-binding_3/MltF_N"/>
</dbReference>
<dbReference type="PANTHER" id="PTHR30085">
    <property type="entry name" value="AMINO ACID ABC TRANSPORTER PERMEASE"/>
    <property type="match status" value="1"/>
</dbReference>
<evidence type="ECO:0000256" key="4">
    <source>
        <dbReference type="SAM" id="MobiDB-lite"/>
    </source>
</evidence>
<dbReference type="SUPFAM" id="SSF53850">
    <property type="entry name" value="Periplasmic binding protein-like II"/>
    <property type="match status" value="1"/>
</dbReference>
<proteinExistence type="inferred from homology"/>